<dbReference type="EMBL" id="CACRXK020005572">
    <property type="protein sequence ID" value="CAB4006675.1"/>
    <property type="molecule type" value="Genomic_DNA"/>
</dbReference>
<keyword evidence="7" id="KW-0472">Membrane</keyword>
<keyword evidence="3" id="KW-0847">Vitamin C</keyword>
<dbReference type="InterPro" id="IPR002048">
    <property type="entry name" value="EF_hand_dom"/>
</dbReference>
<sequence>MLPATCIVLCVILLDRFPAVQSSYYNDGPCFYEQRNDGKLLKIEGVRVGYHRNLHLDGDDKNYRVTTIAMKPTIFEIPNFLTDSECEHIQNLAKKNGLRESVAGFEEQAYKGEIEDALKQSENENYALHLPEFVDHFYEWDRNGDSFITMDEVKEMCERSNGLFFSENEITDMFSKINYSLFDDGRINEDEFNLLPFNKLDAYLNFVHSKHPFHRPRYSEHTWLTEQKQKDPVLTKVYDRIIRLTQLPRKLVDGSEDVQIVRYNIRGHYHAHYDSTPEDFGKNVVCCHQNHDRHKECKLCRILTVLYYLNDVDEGGETAFLVADNTTLDVKLQVPAVTYLKSLNKMFNLSKRCHTSNLLIPARKGTAIMWYNHEVDPRSGWLGDLDYHTIHGGCDVLRGEKWIANSWINAPTSESAHVSSVFNVNDKH</sequence>
<dbReference type="PROSITE" id="PS50222">
    <property type="entry name" value="EF_HAND_2"/>
    <property type="match status" value="1"/>
</dbReference>
<dbReference type="GO" id="GO:0005509">
    <property type="term" value="F:calcium ion binding"/>
    <property type="evidence" value="ECO:0007669"/>
    <property type="project" value="InterPro"/>
</dbReference>
<dbReference type="PANTHER" id="PTHR10869">
    <property type="entry name" value="PROLYL 4-HYDROXYLASE ALPHA SUBUNIT"/>
    <property type="match status" value="1"/>
</dbReference>
<dbReference type="GO" id="GO:0031418">
    <property type="term" value="F:L-ascorbic acid binding"/>
    <property type="evidence" value="ECO:0007669"/>
    <property type="project" value="UniProtKB-KW"/>
</dbReference>
<evidence type="ECO:0000256" key="2">
    <source>
        <dbReference type="ARBA" id="ARBA00022723"/>
    </source>
</evidence>
<evidence type="ECO:0000256" key="4">
    <source>
        <dbReference type="ARBA" id="ARBA00022964"/>
    </source>
</evidence>
<dbReference type="SUPFAM" id="SSF47473">
    <property type="entry name" value="EF-hand"/>
    <property type="match status" value="1"/>
</dbReference>
<evidence type="ECO:0000256" key="1">
    <source>
        <dbReference type="ARBA" id="ARBA00001961"/>
    </source>
</evidence>
<dbReference type="InterPro" id="IPR011992">
    <property type="entry name" value="EF-hand-dom_pair"/>
</dbReference>
<dbReference type="OrthoDB" id="420380at2759"/>
<dbReference type="Gene3D" id="1.10.238.10">
    <property type="entry name" value="EF-hand"/>
    <property type="match status" value="1"/>
</dbReference>
<keyword evidence="4" id="KW-0223">Dioxygenase</keyword>
<reference evidence="7" key="1">
    <citation type="submission" date="2020-04" db="EMBL/GenBank/DDBJ databases">
        <authorList>
            <person name="Alioto T."/>
            <person name="Alioto T."/>
            <person name="Gomez Garrido J."/>
        </authorList>
    </citation>
    <scope>NUCLEOTIDE SEQUENCE</scope>
    <source>
        <strain evidence="7">A484AB</strain>
    </source>
</reference>
<evidence type="ECO:0000313" key="7">
    <source>
        <dbReference type="EMBL" id="CAB4006675.1"/>
    </source>
</evidence>
<dbReference type="InterPro" id="IPR045054">
    <property type="entry name" value="P4HA-like"/>
</dbReference>
<evidence type="ECO:0000256" key="6">
    <source>
        <dbReference type="ARBA" id="ARBA00023004"/>
    </source>
</evidence>
<accession>A0A6S7HL27</accession>
<keyword evidence="8" id="KW-1185">Reference proteome</keyword>
<dbReference type="InterPro" id="IPR005123">
    <property type="entry name" value="Oxoglu/Fe-dep_dioxygenase_dom"/>
</dbReference>
<dbReference type="GO" id="GO:0004656">
    <property type="term" value="F:procollagen-proline 4-dioxygenase activity"/>
    <property type="evidence" value="ECO:0007669"/>
    <property type="project" value="TreeGrafter"/>
</dbReference>
<protein>
    <submittedName>
        <fullName evidence="7">Transmembrane prolyl 4-hydroxylase-like</fullName>
    </submittedName>
</protein>
<comment type="caution">
    <text evidence="7">The sequence shown here is derived from an EMBL/GenBank/DDBJ whole genome shotgun (WGS) entry which is preliminary data.</text>
</comment>
<dbReference type="GO" id="GO:0005506">
    <property type="term" value="F:iron ion binding"/>
    <property type="evidence" value="ECO:0007669"/>
    <property type="project" value="InterPro"/>
</dbReference>
<dbReference type="InterPro" id="IPR044862">
    <property type="entry name" value="Pro_4_hyd_alph_FE2OG_OXY"/>
</dbReference>
<gene>
    <name evidence="7" type="ORF">PACLA_8A064661</name>
</gene>
<evidence type="ECO:0000256" key="5">
    <source>
        <dbReference type="ARBA" id="ARBA00023002"/>
    </source>
</evidence>
<organism evidence="7 8">
    <name type="scientific">Paramuricea clavata</name>
    <name type="common">Red gorgonian</name>
    <name type="synonym">Violescent sea-whip</name>
    <dbReference type="NCBI Taxonomy" id="317549"/>
    <lineage>
        <taxon>Eukaryota</taxon>
        <taxon>Metazoa</taxon>
        <taxon>Cnidaria</taxon>
        <taxon>Anthozoa</taxon>
        <taxon>Octocorallia</taxon>
        <taxon>Malacalcyonacea</taxon>
        <taxon>Plexauridae</taxon>
        <taxon>Paramuricea</taxon>
    </lineage>
</organism>
<keyword evidence="2" id="KW-0479">Metal-binding</keyword>
<keyword evidence="6" id="KW-0408">Iron</keyword>
<dbReference type="InterPro" id="IPR006620">
    <property type="entry name" value="Pro_4_hyd_alph"/>
</dbReference>
<keyword evidence="5" id="KW-0560">Oxidoreductase</keyword>
<dbReference type="PROSITE" id="PS51471">
    <property type="entry name" value="FE2OG_OXY"/>
    <property type="match status" value="1"/>
</dbReference>
<name>A0A6S7HL27_PARCT</name>
<dbReference type="GO" id="GO:0005783">
    <property type="term" value="C:endoplasmic reticulum"/>
    <property type="evidence" value="ECO:0007669"/>
    <property type="project" value="TreeGrafter"/>
</dbReference>
<evidence type="ECO:0000313" key="8">
    <source>
        <dbReference type="Proteomes" id="UP001152795"/>
    </source>
</evidence>
<dbReference type="PANTHER" id="PTHR10869:SF246">
    <property type="entry name" value="TRANSMEMBRANE PROLYL 4-HYDROXYLASE"/>
    <property type="match status" value="1"/>
</dbReference>
<dbReference type="SMART" id="SM00702">
    <property type="entry name" value="P4Hc"/>
    <property type="match status" value="1"/>
</dbReference>
<keyword evidence="7" id="KW-0812">Transmembrane</keyword>
<evidence type="ECO:0000256" key="3">
    <source>
        <dbReference type="ARBA" id="ARBA00022896"/>
    </source>
</evidence>
<dbReference type="Pfam" id="PF13640">
    <property type="entry name" value="2OG-FeII_Oxy_3"/>
    <property type="match status" value="1"/>
</dbReference>
<dbReference type="Proteomes" id="UP001152795">
    <property type="component" value="Unassembled WGS sequence"/>
</dbReference>
<dbReference type="Gene3D" id="2.60.120.620">
    <property type="entry name" value="q2cbj1_9rhob like domain"/>
    <property type="match status" value="1"/>
</dbReference>
<proteinExistence type="predicted"/>
<dbReference type="AlphaFoldDB" id="A0A6S7HL27"/>
<comment type="cofactor">
    <cofactor evidence="1">
        <name>L-ascorbate</name>
        <dbReference type="ChEBI" id="CHEBI:38290"/>
    </cofactor>
</comment>
<feature type="non-terminal residue" evidence="7">
    <location>
        <position position="1"/>
    </location>
</feature>